<dbReference type="SUPFAM" id="SSF46955">
    <property type="entry name" value="Putative DNA-binding domain"/>
    <property type="match status" value="1"/>
</dbReference>
<dbReference type="EMBL" id="JAKXMK010000041">
    <property type="protein sequence ID" value="MCH6171234.1"/>
    <property type="molecule type" value="Genomic_DNA"/>
</dbReference>
<dbReference type="Gene3D" id="1.10.1660.10">
    <property type="match status" value="1"/>
</dbReference>
<gene>
    <name evidence="2" type="ORF">MMF94_36510</name>
</gene>
<dbReference type="Proteomes" id="UP001299970">
    <property type="component" value="Unassembled WGS sequence"/>
</dbReference>
<name>A0ABS9TRQ1_9PSEU</name>
<dbReference type="RefSeq" id="WP_241042043.1">
    <property type="nucleotide sequence ID" value="NZ_BAAAJF010000010.1"/>
</dbReference>
<evidence type="ECO:0000259" key="1">
    <source>
        <dbReference type="Pfam" id="PF00376"/>
    </source>
</evidence>
<evidence type="ECO:0000313" key="2">
    <source>
        <dbReference type="EMBL" id="MCH6171234.1"/>
    </source>
</evidence>
<comment type="caution">
    <text evidence="2">The sequence shown here is derived from an EMBL/GenBank/DDBJ whole genome shotgun (WGS) entry which is preliminary data.</text>
</comment>
<organism evidence="2 3">
    <name type="scientific">Pseudonocardia alaniniphila</name>
    <dbReference type="NCBI Taxonomy" id="75291"/>
    <lineage>
        <taxon>Bacteria</taxon>
        <taxon>Bacillati</taxon>
        <taxon>Actinomycetota</taxon>
        <taxon>Actinomycetes</taxon>
        <taxon>Pseudonocardiales</taxon>
        <taxon>Pseudonocardiaceae</taxon>
        <taxon>Pseudonocardia</taxon>
    </lineage>
</organism>
<dbReference type="Pfam" id="PF00376">
    <property type="entry name" value="MerR"/>
    <property type="match status" value="1"/>
</dbReference>
<dbReference type="InterPro" id="IPR000551">
    <property type="entry name" value="MerR-type_HTH_dom"/>
</dbReference>
<feature type="domain" description="HTH merR-type" evidence="1">
    <location>
        <begin position="6"/>
        <end position="40"/>
    </location>
</feature>
<accession>A0ABS9TRQ1</accession>
<keyword evidence="3" id="KW-1185">Reference proteome</keyword>
<dbReference type="InterPro" id="IPR009061">
    <property type="entry name" value="DNA-bd_dom_put_sf"/>
</dbReference>
<sequence length="60" mass="6706">MEDLVSTGDLAKALGVSRGAVIRWVNAGLITPDVTTPGGHHRWDVKRVREQLRGQRKRDE</sequence>
<protein>
    <submittedName>
        <fullName evidence="2">MerR family transcriptional regulator</fullName>
    </submittedName>
</protein>
<evidence type="ECO:0000313" key="3">
    <source>
        <dbReference type="Proteomes" id="UP001299970"/>
    </source>
</evidence>
<proteinExistence type="predicted"/>
<reference evidence="2 3" key="1">
    <citation type="submission" date="2022-03" db="EMBL/GenBank/DDBJ databases">
        <title>Pseudonocardia alaer sp. nov., a novel actinomycete isolated from reed forest soil.</title>
        <authorList>
            <person name="Wang L."/>
        </authorList>
    </citation>
    <scope>NUCLEOTIDE SEQUENCE [LARGE SCALE GENOMIC DNA]</scope>
    <source>
        <strain evidence="2 3">Y-16303</strain>
    </source>
</reference>